<comment type="similarity">
    <text evidence="1">Belongs to the adaptor complexes medium subunit family.</text>
</comment>
<comment type="subcellular location">
    <subcellularLocation>
        <location evidence="7">Endomembrane system</location>
        <topology evidence="7">Peripheral membrane protein</topology>
        <orientation evidence="7">Cytoplasmic side</orientation>
    </subcellularLocation>
</comment>
<gene>
    <name evidence="10" type="ORF">MCOR_22719</name>
</gene>
<evidence type="ECO:0000256" key="1">
    <source>
        <dbReference type="ARBA" id="ARBA00005324"/>
    </source>
</evidence>
<accession>A0A6J8BXD3</accession>
<dbReference type="GO" id="GO:0005829">
    <property type="term" value="C:cytosol"/>
    <property type="evidence" value="ECO:0007669"/>
    <property type="project" value="TreeGrafter"/>
</dbReference>
<protein>
    <recommendedName>
        <fullName evidence="3">AP-5 complex subunit mu-1</fullName>
    </recommendedName>
    <alternativeName>
        <fullName evidence="8">Adaptor-related protein complex 5 subunit mu-1</fullName>
    </alternativeName>
</protein>
<dbReference type="OrthoDB" id="1877176at2759"/>
<keyword evidence="4" id="KW-0813">Transport</keyword>
<evidence type="ECO:0000256" key="8">
    <source>
        <dbReference type="ARBA" id="ARBA00030827"/>
    </source>
</evidence>
<evidence type="ECO:0000313" key="11">
    <source>
        <dbReference type="Proteomes" id="UP000507470"/>
    </source>
</evidence>
<dbReference type="PANTHER" id="PTHR16082:SF2">
    <property type="entry name" value="AP-5 COMPLEX SUBUNIT MU-1"/>
    <property type="match status" value="1"/>
</dbReference>
<evidence type="ECO:0000256" key="6">
    <source>
        <dbReference type="ARBA" id="ARBA00023136"/>
    </source>
</evidence>
<name>A0A6J8BXD3_MYTCO</name>
<dbReference type="GO" id="GO:0016197">
    <property type="term" value="P:endosomal transport"/>
    <property type="evidence" value="ECO:0007669"/>
    <property type="project" value="TreeGrafter"/>
</dbReference>
<dbReference type="Gene3D" id="2.60.40.1170">
    <property type="entry name" value="Mu homology domain, subdomain B"/>
    <property type="match status" value="2"/>
</dbReference>
<dbReference type="GO" id="GO:0005770">
    <property type="term" value="C:late endosome"/>
    <property type="evidence" value="ECO:0007669"/>
    <property type="project" value="TreeGrafter"/>
</dbReference>
<dbReference type="GO" id="GO:0030119">
    <property type="term" value="C:AP-type membrane coat adaptor complex"/>
    <property type="evidence" value="ECO:0007669"/>
    <property type="project" value="TreeGrafter"/>
</dbReference>
<dbReference type="Pfam" id="PF00928">
    <property type="entry name" value="Adap_comp_sub"/>
    <property type="match status" value="1"/>
</dbReference>
<evidence type="ECO:0000256" key="7">
    <source>
        <dbReference type="ARBA" id="ARBA00029433"/>
    </source>
</evidence>
<proteinExistence type="inferred from homology"/>
<dbReference type="Proteomes" id="UP000507470">
    <property type="component" value="Unassembled WGS sequence"/>
</dbReference>
<evidence type="ECO:0000313" key="10">
    <source>
        <dbReference type="EMBL" id="CAC5387379.1"/>
    </source>
</evidence>
<evidence type="ECO:0000256" key="4">
    <source>
        <dbReference type="ARBA" id="ARBA00022448"/>
    </source>
</evidence>
<dbReference type="AlphaFoldDB" id="A0A6J8BXD3"/>
<dbReference type="SUPFAM" id="SSF49447">
    <property type="entry name" value="Second domain of Mu2 adaptin subunit (ap50) of ap2 adaptor"/>
    <property type="match status" value="1"/>
</dbReference>
<comment type="subunit">
    <text evidence="2">Probably part of the adaptor protein complex 5 (AP-5) a tetramer composed of AP5B1, AP5M1, AP5S1 and AP5Z1.</text>
</comment>
<dbReference type="GO" id="GO:0015031">
    <property type="term" value="P:protein transport"/>
    <property type="evidence" value="ECO:0007669"/>
    <property type="project" value="UniProtKB-KW"/>
</dbReference>
<keyword evidence="5" id="KW-0653">Protein transport</keyword>
<dbReference type="PANTHER" id="PTHR16082">
    <property type="entry name" value="AP-5 COMPLEX SUBUNIT MU-1"/>
    <property type="match status" value="1"/>
</dbReference>
<organism evidence="10 11">
    <name type="scientific">Mytilus coruscus</name>
    <name type="common">Sea mussel</name>
    <dbReference type="NCBI Taxonomy" id="42192"/>
    <lineage>
        <taxon>Eukaryota</taxon>
        <taxon>Metazoa</taxon>
        <taxon>Spiralia</taxon>
        <taxon>Lophotrochozoa</taxon>
        <taxon>Mollusca</taxon>
        <taxon>Bivalvia</taxon>
        <taxon>Autobranchia</taxon>
        <taxon>Pteriomorphia</taxon>
        <taxon>Mytilida</taxon>
        <taxon>Mytiloidea</taxon>
        <taxon>Mytilidae</taxon>
        <taxon>Mytilinae</taxon>
        <taxon>Mytilus</taxon>
    </lineage>
</organism>
<reference evidence="10 11" key="1">
    <citation type="submission" date="2020-06" db="EMBL/GenBank/DDBJ databases">
        <authorList>
            <person name="Li R."/>
            <person name="Bekaert M."/>
        </authorList>
    </citation>
    <scope>NUCLEOTIDE SEQUENCE [LARGE SCALE GENOMIC DNA]</scope>
    <source>
        <strain evidence="11">wild</strain>
    </source>
</reference>
<dbReference type="GO" id="GO:0005764">
    <property type="term" value="C:lysosome"/>
    <property type="evidence" value="ECO:0007669"/>
    <property type="project" value="TreeGrafter"/>
</dbReference>
<dbReference type="InterPro" id="IPR036168">
    <property type="entry name" value="AP2_Mu_C_sf"/>
</dbReference>
<evidence type="ECO:0000256" key="2">
    <source>
        <dbReference type="ARBA" id="ARBA00011174"/>
    </source>
</evidence>
<evidence type="ECO:0000256" key="5">
    <source>
        <dbReference type="ARBA" id="ARBA00022927"/>
    </source>
</evidence>
<dbReference type="PROSITE" id="PS51072">
    <property type="entry name" value="MHD"/>
    <property type="match status" value="1"/>
</dbReference>
<sequence>MSLRKILIFSTKSKDCERQLLFSRAFPVAEKKAKQAQDKNYVSLPSDQELVNGLLFELGHLVDGVEMFNPRRDSCVRVEEKPVVEVSTSTGIIWPLVVVEQKGLVYCCLPVVEAKERPPLLQISGVTLGFTLLCGLADYLRQNTENEIYQMKTDLYSILNIAVPFGKVMDVNIDAVLPKLTCKYNLISQKQPAWKPVLHKGKNHVYFAITEYIKAVLFGRENVPDIWDLYGTVSCKAELEGVTPDITINITSDGLPLDNILIHPCVQSADTSIISSSDNCPNSRRVRFTPPLEMFTVCHYTVPRLQQLPVSGCYEMKLTGKTATLSVTLQLNCIMKNAMEYCELQIPFYNKGQISSFDSNCTLGNTMLSPDKRIFVWNIGSKFTTKTTQNISMEATVNFIEAQTTNAYEDPFCKGQNSYAQLFFKVPDFTHSGCYIDPKTVQVSPNAKFKLTTVQEYMTAEYKIWNIHGDILTSNIPISVGQT</sequence>
<dbReference type="InterPro" id="IPR028565">
    <property type="entry name" value="MHD"/>
</dbReference>
<dbReference type="InterPro" id="IPR039591">
    <property type="entry name" value="AP5M1"/>
</dbReference>
<dbReference type="CDD" id="cd09256">
    <property type="entry name" value="AP_MuD_MHD"/>
    <property type="match status" value="1"/>
</dbReference>
<keyword evidence="11" id="KW-1185">Reference proteome</keyword>
<evidence type="ECO:0000256" key="3">
    <source>
        <dbReference type="ARBA" id="ARBA00021851"/>
    </source>
</evidence>
<dbReference type="EMBL" id="CACVKT020003999">
    <property type="protein sequence ID" value="CAC5387379.1"/>
    <property type="molecule type" value="Genomic_DNA"/>
</dbReference>
<evidence type="ECO:0000259" key="9">
    <source>
        <dbReference type="PROSITE" id="PS51072"/>
    </source>
</evidence>
<keyword evidence="6" id="KW-0472">Membrane</keyword>
<feature type="domain" description="MHD" evidence="9">
    <location>
        <begin position="202"/>
        <end position="468"/>
    </location>
</feature>